<dbReference type="GO" id="GO:0006808">
    <property type="term" value="P:regulation of nitrogen utilization"/>
    <property type="evidence" value="ECO:0007669"/>
    <property type="project" value="InterPro"/>
</dbReference>
<gene>
    <name evidence="2" type="ORF">CHU93_06685</name>
</gene>
<dbReference type="AlphaFoldDB" id="A0A255YQ14"/>
<dbReference type="Gene3D" id="3.30.70.120">
    <property type="match status" value="1"/>
</dbReference>
<dbReference type="Proteomes" id="UP000216991">
    <property type="component" value="Unassembled WGS sequence"/>
</dbReference>
<proteinExistence type="predicted"/>
<dbReference type="EMBL" id="NOXT01000100">
    <property type="protein sequence ID" value="OYQ30685.1"/>
    <property type="molecule type" value="Genomic_DNA"/>
</dbReference>
<comment type="caution">
    <text evidence="2">The sequence shown here is derived from an EMBL/GenBank/DDBJ whole genome shotgun (WGS) entry which is preliminary data.</text>
</comment>
<dbReference type="OrthoDB" id="7595716at2"/>
<dbReference type="GO" id="GO:0030234">
    <property type="term" value="F:enzyme regulator activity"/>
    <property type="evidence" value="ECO:0007669"/>
    <property type="project" value="InterPro"/>
</dbReference>
<reference evidence="2 3" key="1">
    <citation type="submission" date="2017-07" db="EMBL/GenBank/DDBJ databases">
        <title>Sandarakinorhabdus cyanobacteriorum sp. nov., a novel bacterium isolated from cyanobacterial aggregates in a eutrophic lake.</title>
        <authorList>
            <person name="Cai H."/>
        </authorList>
    </citation>
    <scope>NUCLEOTIDE SEQUENCE [LARGE SCALE GENOMIC DNA]</scope>
    <source>
        <strain evidence="2 3">TH057</strain>
    </source>
</reference>
<keyword evidence="3" id="KW-1185">Reference proteome</keyword>
<accession>A0A255YQ14</accession>
<dbReference type="SUPFAM" id="SSF54913">
    <property type="entry name" value="GlnB-like"/>
    <property type="match status" value="1"/>
</dbReference>
<dbReference type="InterPro" id="IPR002187">
    <property type="entry name" value="N-reg_PII"/>
</dbReference>
<evidence type="ECO:0000256" key="1">
    <source>
        <dbReference type="ARBA" id="ARBA00015681"/>
    </source>
</evidence>
<dbReference type="InterPro" id="IPR015867">
    <property type="entry name" value="N-reg_PII/ATP_PRibTrfase_C"/>
</dbReference>
<organism evidence="2 3">
    <name type="scientific">Sandarakinorhabdus cyanobacteriorum</name>
    <dbReference type="NCBI Taxonomy" id="1981098"/>
    <lineage>
        <taxon>Bacteria</taxon>
        <taxon>Pseudomonadati</taxon>
        <taxon>Pseudomonadota</taxon>
        <taxon>Alphaproteobacteria</taxon>
        <taxon>Sphingomonadales</taxon>
        <taxon>Sphingosinicellaceae</taxon>
        <taxon>Sandarakinorhabdus</taxon>
    </lineage>
</organism>
<dbReference type="RefSeq" id="WP_086115638.1">
    <property type="nucleotide sequence ID" value="NZ_NOXT01000100.1"/>
</dbReference>
<dbReference type="Pfam" id="PF00543">
    <property type="entry name" value="P-II"/>
    <property type="match status" value="1"/>
</dbReference>
<evidence type="ECO:0000313" key="2">
    <source>
        <dbReference type="EMBL" id="OYQ30685.1"/>
    </source>
</evidence>
<evidence type="ECO:0000313" key="3">
    <source>
        <dbReference type="Proteomes" id="UP000216991"/>
    </source>
</evidence>
<sequence>MTTTTHRRRIEVLADEPLIPVIIRLAAEAGIIHYTLLPTLGGAGAHGRWRDDQLSGATAKVMFLAVTGPEHADAFIDRLAPLLESHHLMLMSSDVEVVRSRKFD</sequence>
<protein>
    <recommendedName>
        <fullName evidence="1">Nitrogen regulatory protein P-II</fullName>
    </recommendedName>
</protein>
<dbReference type="InterPro" id="IPR011322">
    <property type="entry name" value="N-reg_PII-like_a/b"/>
</dbReference>
<name>A0A255YQ14_9SPHN</name>